<protein>
    <submittedName>
        <fullName evidence="9">Zinc transporter, ZIP family</fullName>
    </submittedName>
</protein>
<gene>
    <name evidence="9" type="primary">zupT</name>
    <name evidence="9" type="ORF">OTERR_00120</name>
</gene>
<comment type="subcellular location">
    <subcellularLocation>
        <location evidence="1">Cell membrane</location>
        <topology evidence="1">Multi-pass membrane protein</topology>
    </subcellularLocation>
</comment>
<dbReference type="AlphaFoldDB" id="A0A5C1E5E2"/>
<name>A0A5C1E5E2_9RHOO</name>
<evidence type="ECO:0000256" key="6">
    <source>
        <dbReference type="ARBA" id="ARBA00022989"/>
    </source>
</evidence>
<sequence length="314" mass="31365">MPTLSSPIATLASGDAIEIKPRQLLGIALWIAGTGLLLAQGGDLLLAWLAERPMVGAALRDGALAALATAAGTLPVLFARRLPEAAHDGLLGFGAGVMLGATAFSLVLPGLESAKALGHGPWGAGTLVAFGLVGGALLLLVLERLIPHVHFDEAEADGPRAATLANPQLQRVMLFVLAVTLHNLPEGLAIGVGQGGSEAGATALAMGIALQDIPEGFVVAMALASVGVSRGWAALAGIASGLVEPVMAAVGAAVVGSAAQALPWGLALAGGAMLFVISHEIIPESHRRGRETLATLGLVGGFAVMMLLDTALGS</sequence>
<dbReference type="Proteomes" id="UP000323671">
    <property type="component" value="Chromosome"/>
</dbReference>
<feature type="transmembrane region" description="Helical" evidence="8">
    <location>
        <begin position="293"/>
        <end position="312"/>
    </location>
</feature>
<keyword evidence="4 8" id="KW-0812">Transmembrane</keyword>
<evidence type="ECO:0000256" key="7">
    <source>
        <dbReference type="ARBA" id="ARBA00023136"/>
    </source>
</evidence>
<dbReference type="KEGG" id="otr:OTERR_00120"/>
<evidence type="ECO:0000256" key="1">
    <source>
        <dbReference type="ARBA" id="ARBA00004651"/>
    </source>
</evidence>
<feature type="transmembrane region" description="Helical" evidence="8">
    <location>
        <begin position="27"/>
        <end position="50"/>
    </location>
</feature>
<feature type="transmembrane region" description="Helical" evidence="8">
    <location>
        <begin position="90"/>
        <end position="110"/>
    </location>
</feature>
<dbReference type="EMBL" id="CP022579">
    <property type="protein sequence ID" value="QEL63488.1"/>
    <property type="molecule type" value="Genomic_DNA"/>
</dbReference>
<comment type="similarity">
    <text evidence="2">Belongs to the ZIP transporter (TC 2.A.5) family.</text>
</comment>
<dbReference type="RefSeq" id="WP_149424485.1">
    <property type="nucleotide sequence ID" value="NZ_CP022579.1"/>
</dbReference>
<feature type="transmembrane region" description="Helical" evidence="8">
    <location>
        <begin position="62"/>
        <end position="78"/>
    </location>
</feature>
<dbReference type="Pfam" id="PF02535">
    <property type="entry name" value="Zip"/>
    <property type="match status" value="1"/>
</dbReference>
<evidence type="ECO:0000256" key="8">
    <source>
        <dbReference type="SAM" id="Phobius"/>
    </source>
</evidence>
<accession>A0A5C1E5E2</accession>
<keyword evidence="7 8" id="KW-0472">Membrane</keyword>
<evidence type="ECO:0000256" key="5">
    <source>
        <dbReference type="ARBA" id="ARBA00022833"/>
    </source>
</evidence>
<evidence type="ECO:0000256" key="4">
    <source>
        <dbReference type="ARBA" id="ARBA00022692"/>
    </source>
</evidence>
<dbReference type="InterPro" id="IPR003689">
    <property type="entry name" value="ZIP"/>
</dbReference>
<proteinExistence type="inferred from homology"/>
<dbReference type="PANTHER" id="PTHR11040">
    <property type="entry name" value="ZINC/IRON TRANSPORTER"/>
    <property type="match status" value="1"/>
</dbReference>
<evidence type="ECO:0000256" key="2">
    <source>
        <dbReference type="ARBA" id="ARBA00006939"/>
    </source>
</evidence>
<dbReference type="GO" id="GO:0005385">
    <property type="term" value="F:zinc ion transmembrane transporter activity"/>
    <property type="evidence" value="ECO:0007669"/>
    <property type="project" value="TreeGrafter"/>
</dbReference>
<feature type="transmembrane region" description="Helical" evidence="8">
    <location>
        <begin position="261"/>
        <end position="281"/>
    </location>
</feature>
<evidence type="ECO:0000256" key="3">
    <source>
        <dbReference type="ARBA" id="ARBA00022475"/>
    </source>
</evidence>
<organism evidence="9 10">
    <name type="scientific">Oryzomicrobium terrae</name>
    <dbReference type="NCBI Taxonomy" id="1735038"/>
    <lineage>
        <taxon>Bacteria</taxon>
        <taxon>Pseudomonadati</taxon>
        <taxon>Pseudomonadota</taxon>
        <taxon>Betaproteobacteria</taxon>
        <taxon>Rhodocyclales</taxon>
        <taxon>Rhodocyclaceae</taxon>
        <taxon>Oryzomicrobium</taxon>
    </lineage>
</organism>
<feature type="transmembrane region" description="Helical" evidence="8">
    <location>
        <begin position="122"/>
        <end position="142"/>
    </location>
</feature>
<keyword evidence="10" id="KW-1185">Reference proteome</keyword>
<dbReference type="GO" id="GO:0005886">
    <property type="term" value="C:plasma membrane"/>
    <property type="evidence" value="ECO:0007669"/>
    <property type="project" value="UniProtKB-SubCell"/>
</dbReference>
<feature type="transmembrane region" description="Helical" evidence="8">
    <location>
        <begin position="231"/>
        <end position="255"/>
    </location>
</feature>
<keyword evidence="3" id="KW-1003">Cell membrane</keyword>
<reference evidence="9 10" key="1">
    <citation type="submission" date="2017-07" db="EMBL/GenBank/DDBJ databases">
        <title>Complete genome sequence of Oryzomicrobium terrae TPP412.</title>
        <authorList>
            <person name="Chiu L.-W."/>
            <person name="Lo K.-J."/>
            <person name="Tsai Y.-M."/>
            <person name="Lin S.-S."/>
            <person name="Kuo C.-H."/>
            <person name="Liu C.-T."/>
        </authorList>
    </citation>
    <scope>NUCLEOTIDE SEQUENCE [LARGE SCALE GENOMIC DNA]</scope>
    <source>
        <strain evidence="9 10">TPP412</strain>
    </source>
</reference>
<keyword evidence="5" id="KW-0862">Zinc</keyword>
<evidence type="ECO:0000313" key="10">
    <source>
        <dbReference type="Proteomes" id="UP000323671"/>
    </source>
</evidence>
<keyword evidence="6 8" id="KW-1133">Transmembrane helix</keyword>
<evidence type="ECO:0000313" key="9">
    <source>
        <dbReference type="EMBL" id="QEL63488.1"/>
    </source>
</evidence>
<dbReference type="PANTHER" id="PTHR11040:SF211">
    <property type="entry name" value="ZINC TRANSPORTER ZIP11"/>
    <property type="match status" value="1"/>
</dbReference>